<dbReference type="InterPro" id="IPR044865">
    <property type="entry name" value="MRH_dom"/>
</dbReference>
<dbReference type="Pfam" id="PF13015">
    <property type="entry name" value="PRKCSH_1"/>
    <property type="match status" value="1"/>
</dbReference>
<feature type="signal peptide" evidence="6">
    <location>
        <begin position="1"/>
        <end position="26"/>
    </location>
</feature>
<dbReference type="PANTHER" id="PTHR12630:SF1">
    <property type="entry name" value="GLUCOSIDASE 2 SUBUNIT BETA"/>
    <property type="match status" value="1"/>
</dbReference>
<evidence type="ECO:0000256" key="5">
    <source>
        <dbReference type="SAM" id="MobiDB-lite"/>
    </source>
</evidence>
<feature type="region of interest" description="Disordered" evidence="5">
    <location>
        <begin position="318"/>
        <end position="355"/>
    </location>
</feature>
<keyword evidence="3" id="KW-0256">Endoplasmic reticulum</keyword>
<dbReference type="InterPro" id="IPR011992">
    <property type="entry name" value="EF-hand-dom_pair"/>
</dbReference>
<reference evidence="9 10" key="1">
    <citation type="submission" date="2024-10" db="EMBL/GenBank/DDBJ databases">
        <authorList>
            <person name="Kim D."/>
        </authorList>
    </citation>
    <scope>NUCLEOTIDE SEQUENCE [LARGE SCALE GENOMIC DNA]</scope>
    <source>
        <strain evidence="9">BH-2024</strain>
    </source>
</reference>
<protein>
    <recommendedName>
        <fullName evidence="1">Glucosidase 2 subunit beta</fullName>
    </recommendedName>
</protein>
<dbReference type="PANTHER" id="PTHR12630">
    <property type="entry name" value="N-LINKED OLIGOSACCHARIDE PROCESSING"/>
    <property type="match status" value="1"/>
</dbReference>
<evidence type="ECO:0000256" key="2">
    <source>
        <dbReference type="ARBA" id="ARBA00022729"/>
    </source>
</evidence>
<dbReference type="Gene3D" id="2.70.130.10">
    <property type="entry name" value="Mannose-6-phosphate receptor binding domain"/>
    <property type="match status" value="1"/>
</dbReference>
<evidence type="ECO:0000256" key="3">
    <source>
        <dbReference type="ARBA" id="ARBA00022824"/>
    </source>
</evidence>
<dbReference type="EMBL" id="JBICBT010000207">
    <property type="protein sequence ID" value="KAL3120856.1"/>
    <property type="molecule type" value="Genomic_DNA"/>
</dbReference>
<dbReference type="Gene3D" id="4.10.400.10">
    <property type="entry name" value="Low-density Lipoprotein Receptor"/>
    <property type="match status" value="1"/>
</dbReference>
<dbReference type="InterPro" id="IPR009011">
    <property type="entry name" value="Man6P_isomerase_rcpt-bd_dom_sf"/>
</dbReference>
<feature type="domain" description="MRH" evidence="8">
    <location>
        <begin position="404"/>
        <end position="506"/>
    </location>
</feature>
<dbReference type="Pfam" id="PF12999">
    <property type="entry name" value="PRKCSH-like"/>
    <property type="match status" value="1"/>
</dbReference>
<dbReference type="SMART" id="SM00054">
    <property type="entry name" value="EFh"/>
    <property type="match status" value="1"/>
</dbReference>
<proteinExistence type="predicted"/>
<keyword evidence="2 6" id="KW-0732">Signal</keyword>
<dbReference type="SUPFAM" id="SSF57424">
    <property type="entry name" value="LDL receptor-like module"/>
    <property type="match status" value="1"/>
</dbReference>
<gene>
    <name evidence="9" type="ORF">niasHT_008148</name>
</gene>
<dbReference type="SUPFAM" id="SSF47473">
    <property type="entry name" value="EF-hand"/>
    <property type="match status" value="1"/>
</dbReference>
<evidence type="ECO:0000259" key="7">
    <source>
        <dbReference type="PROSITE" id="PS50222"/>
    </source>
</evidence>
<evidence type="ECO:0000256" key="6">
    <source>
        <dbReference type="SAM" id="SignalP"/>
    </source>
</evidence>
<evidence type="ECO:0000313" key="9">
    <source>
        <dbReference type="EMBL" id="KAL3120856.1"/>
    </source>
</evidence>
<dbReference type="InterPro" id="IPR036607">
    <property type="entry name" value="PRKCSH"/>
</dbReference>
<evidence type="ECO:0000256" key="4">
    <source>
        <dbReference type="ARBA" id="ARBA00023157"/>
    </source>
</evidence>
<evidence type="ECO:0000313" key="10">
    <source>
        <dbReference type="Proteomes" id="UP001620626"/>
    </source>
</evidence>
<accession>A0ABD2M030</accession>
<keyword evidence="4" id="KW-1015">Disulfide bond</keyword>
<feature type="region of interest" description="Disordered" evidence="5">
    <location>
        <begin position="187"/>
        <end position="242"/>
    </location>
</feature>
<dbReference type="InterPro" id="IPR039794">
    <property type="entry name" value="Gtb1-like"/>
</dbReference>
<comment type="caution">
    <text evidence="9">The sequence shown here is derived from an EMBL/GenBank/DDBJ whole genome shotgun (WGS) entry which is preliminary data.</text>
</comment>
<dbReference type="InterPro" id="IPR036055">
    <property type="entry name" value="LDL_receptor-like_sf"/>
</dbReference>
<sequence>MSNCICFLPLFSLFVVLTVHFSSVCSKGEEKELPTRPRGVSPQLAPLYQTRSQFECLDGKKSIPFEQVNDDYCDCADGSDEPGTSACKNGHFYCANFGFRPQTLPSSRVNDFICDCCDGSDEWDSGTECPNVCDSLGAKAREDAKQQAEVQTAGYAKRKELAKEGGKMLAEKKSEVEKKQKELDELAELKKGTEEAKKAAEELEKEAKDREEKEWEETKKERTEAEAKQMFDKMEKDGDGKISSDELKRFATVGNAAGAAGERGDELLKDIFKKKSDGETAETGDAKQQQIEESLDFGAFLDKFEMVKEFVDEIASAAEKQDLEIPAGTEEGDKTDDQSGDEGQKETEKYEQKTRELIERADQARKEYDEVADKVSDLERLIRESSSYLDVEFGPDSAWAPLKGQCAELTTTQYVYKLCMFDRTVQKDRNGHSEISLGHWGKWAGPENGNKFEAQRYEHGQTCWNGPERSTLVQFECGEQFELVETSEPSKCEYHFLAKSPTACANPEELKGEHAEL</sequence>
<dbReference type="PROSITE" id="PS51914">
    <property type="entry name" value="MRH"/>
    <property type="match status" value="1"/>
</dbReference>
<dbReference type="AlphaFoldDB" id="A0ABD2M030"/>
<feature type="compositionally biased region" description="Basic and acidic residues" evidence="5">
    <location>
        <begin position="331"/>
        <end position="355"/>
    </location>
</feature>
<dbReference type="SUPFAM" id="SSF50911">
    <property type="entry name" value="Mannose 6-phosphate receptor domain"/>
    <property type="match status" value="1"/>
</dbReference>
<organism evidence="9 10">
    <name type="scientific">Heterodera trifolii</name>
    <dbReference type="NCBI Taxonomy" id="157864"/>
    <lineage>
        <taxon>Eukaryota</taxon>
        <taxon>Metazoa</taxon>
        <taxon>Ecdysozoa</taxon>
        <taxon>Nematoda</taxon>
        <taxon>Chromadorea</taxon>
        <taxon>Rhabditida</taxon>
        <taxon>Tylenchina</taxon>
        <taxon>Tylenchomorpha</taxon>
        <taxon>Tylenchoidea</taxon>
        <taxon>Heteroderidae</taxon>
        <taxon>Heteroderinae</taxon>
        <taxon>Heterodera</taxon>
    </lineage>
</organism>
<dbReference type="InterPro" id="IPR028146">
    <property type="entry name" value="PRKCSH_N"/>
</dbReference>
<evidence type="ECO:0000256" key="1">
    <source>
        <dbReference type="ARBA" id="ARBA00022387"/>
    </source>
</evidence>
<feature type="chain" id="PRO_5044824542" description="Glucosidase 2 subunit beta" evidence="6">
    <location>
        <begin position="27"/>
        <end position="517"/>
    </location>
</feature>
<dbReference type="Gene3D" id="1.10.238.10">
    <property type="entry name" value="EF-hand"/>
    <property type="match status" value="1"/>
</dbReference>
<dbReference type="PROSITE" id="PS50222">
    <property type="entry name" value="EF_HAND_2"/>
    <property type="match status" value="1"/>
</dbReference>
<keyword evidence="10" id="KW-1185">Reference proteome</keyword>
<dbReference type="InterPro" id="IPR002048">
    <property type="entry name" value="EF_hand_dom"/>
</dbReference>
<name>A0ABD2M030_9BILA</name>
<feature type="domain" description="EF-hand" evidence="7">
    <location>
        <begin position="222"/>
        <end position="257"/>
    </location>
</feature>
<dbReference type="Proteomes" id="UP001620626">
    <property type="component" value="Unassembled WGS sequence"/>
</dbReference>
<evidence type="ECO:0000259" key="8">
    <source>
        <dbReference type="PROSITE" id="PS51914"/>
    </source>
</evidence>